<name>A0A235B664_9BACL</name>
<dbReference type="Pfam" id="PF09656">
    <property type="entry name" value="PGPGW"/>
    <property type="match status" value="1"/>
</dbReference>
<dbReference type="RefSeq" id="WP_094264391.1">
    <property type="nucleotide sequence ID" value="NZ_NOWF01000005.1"/>
</dbReference>
<evidence type="ECO:0000313" key="3">
    <source>
        <dbReference type="Proteomes" id="UP000215459"/>
    </source>
</evidence>
<keyword evidence="3" id="KW-1185">Reference proteome</keyword>
<keyword evidence="1" id="KW-0472">Membrane</keyword>
<sequence>MSKHLKRLGGQIVGWFFILLGIAGICLPLLHGILFLFIGLLILSKTSPWATKVLHKLENRFPNLSKRINKWRKHPKWGRLLPDDR</sequence>
<organism evidence="2 3">
    <name type="scientific">Paludifilum halophilum</name>
    <dbReference type="NCBI Taxonomy" id="1642702"/>
    <lineage>
        <taxon>Bacteria</taxon>
        <taxon>Bacillati</taxon>
        <taxon>Bacillota</taxon>
        <taxon>Bacilli</taxon>
        <taxon>Bacillales</taxon>
        <taxon>Thermoactinomycetaceae</taxon>
        <taxon>Paludifilum</taxon>
    </lineage>
</organism>
<accession>A0A235B664</accession>
<dbReference type="AlphaFoldDB" id="A0A235B664"/>
<reference evidence="2 3" key="1">
    <citation type="submission" date="2017-07" db="EMBL/GenBank/DDBJ databases">
        <title>The genome sequence of Paludifilum halophilum highlights mechanisms for microbial adaptation to high salt environemnts.</title>
        <authorList>
            <person name="Belbahri L."/>
        </authorList>
    </citation>
    <scope>NUCLEOTIDE SEQUENCE [LARGE SCALE GENOMIC DNA]</scope>
    <source>
        <strain evidence="2 3">DSM 102817</strain>
    </source>
</reference>
<evidence type="ECO:0000313" key="2">
    <source>
        <dbReference type="EMBL" id="OYD07721.1"/>
    </source>
</evidence>
<protein>
    <submittedName>
        <fullName evidence="2">Uncharacterized protein</fullName>
    </submittedName>
</protein>
<dbReference type="InterPro" id="IPR019099">
    <property type="entry name" value="Uncharacterised_PGPGW_TM"/>
</dbReference>
<dbReference type="EMBL" id="NOWF01000005">
    <property type="protein sequence ID" value="OYD07721.1"/>
    <property type="molecule type" value="Genomic_DNA"/>
</dbReference>
<evidence type="ECO:0000256" key="1">
    <source>
        <dbReference type="SAM" id="Phobius"/>
    </source>
</evidence>
<gene>
    <name evidence="2" type="ORF">CHM34_09615</name>
</gene>
<proteinExistence type="predicted"/>
<keyword evidence="1" id="KW-1133">Transmembrane helix</keyword>
<comment type="caution">
    <text evidence="2">The sequence shown here is derived from an EMBL/GenBank/DDBJ whole genome shotgun (WGS) entry which is preliminary data.</text>
</comment>
<dbReference type="Proteomes" id="UP000215459">
    <property type="component" value="Unassembled WGS sequence"/>
</dbReference>
<keyword evidence="1" id="KW-0812">Transmembrane</keyword>
<feature type="transmembrane region" description="Helical" evidence="1">
    <location>
        <begin position="12"/>
        <end position="43"/>
    </location>
</feature>